<reference evidence="1 2" key="1">
    <citation type="submission" date="2018-05" db="EMBL/GenBank/DDBJ databases">
        <title>Complete Genome Sequences of Extremely Thermoacidophilic, Metal-Mobilizing Type-Strain Members of the Archaeal Family Sulfolobaceae: Acidianus brierleyi DSM-1651T, Acidianus sulfidivorans DSM-18786T, Metallosphaera hakonensis DSM-7519T, and Metallosphaera prunae DSM-10039T.</title>
        <authorList>
            <person name="Counts J.A."/>
            <person name="Kelly R.M."/>
        </authorList>
    </citation>
    <scope>NUCLEOTIDE SEQUENCE [LARGE SCALE GENOMIC DNA]</scope>
    <source>
        <strain evidence="1 2">JP7</strain>
    </source>
</reference>
<proteinExistence type="predicted"/>
<dbReference type="EMBL" id="CP029288">
    <property type="protein sequence ID" value="AWR98166.1"/>
    <property type="molecule type" value="Genomic_DNA"/>
</dbReference>
<organism evidence="1 2">
    <name type="scientific">Acidianus sulfidivorans JP7</name>
    <dbReference type="NCBI Taxonomy" id="619593"/>
    <lineage>
        <taxon>Archaea</taxon>
        <taxon>Thermoproteota</taxon>
        <taxon>Thermoprotei</taxon>
        <taxon>Sulfolobales</taxon>
        <taxon>Sulfolobaceae</taxon>
        <taxon>Acidianus</taxon>
    </lineage>
</organism>
<keyword evidence="2" id="KW-1185">Reference proteome</keyword>
<accession>A0A2U9IQB1</accession>
<evidence type="ECO:0000313" key="1">
    <source>
        <dbReference type="EMBL" id="AWR98166.1"/>
    </source>
</evidence>
<gene>
    <name evidence="1" type="ORF">DFR86_00685</name>
</gene>
<evidence type="ECO:0000313" key="2">
    <source>
        <dbReference type="Proteomes" id="UP000248410"/>
    </source>
</evidence>
<dbReference type="Proteomes" id="UP000248410">
    <property type="component" value="Chromosome"/>
</dbReference>
<sequence length="93" mass="10612">MPIEEIKKSLRDVLIEFFGEPKSTSDLDSVYDIAKNNLGYVSIKDLREQLGLTLEQFMGKFRNYIMEKYDLIAGGDEGFLINGSIYGIIKRKA</sequence>
<dbReference type="OrthoDB" id="37210at2157"/>
<protein>
    <submittedName>
        <fullName evidence="1">PepK</fullName>
    </submittedName>
</protein>
<dbReference type="KEGG" id="asul:DFR86_00685"/>
<name>A0A2U9IQB1_9CREN</name>
<dbReference type="AlphaFoldDB" id="A0A2U9IQB1"/>